<name>A0A0R2L4W0_9LACO</name>
<dbReference type="GO" id="GO:0036376">
    <property type="term" value="P:sodium ion export across plasma membrane"/>
    <property type="evidence" value="ECO:0007669"/>
    <property type="project" value="TreeGrafter"/>
</dbReference>
<feature type="transmembrane region" description="Helical" evidence="12">
    <location>
        <begin position="729"/>
        <end position="748"/>
    </location>
</feature>
<dbReference type="Pfam" id="PF00122">
    <property type="entry name" value="E1-E2_ATPase"/>
    <property type="match status" value="1"/>
</dbReference>
<feature type="transmembrane region" description="Helical" evidence="12">
    <location>
        <begin position="283"/>
        <end position="314"/>
    </location>
</feature>
<evidence type="ECO:0000256" key="3">
    <source>
        <dbReference type="ARBA" id="ARBA00022475"/>
    </source>
</evidence>
<sequence>MRSKSTSDDYGAQPRYNNDFYNVEAEKVAQDLRTDSELGLTEREAEDRLKKHGPNALIEKKQSNLMRFLRQFNNSIIYILILAAIATFALKEYSDSIVIGMVVIINALIGYFQEVKASDAIDKIKQMLQVEATVIRDGRRVDVPAEDLVVGDVVFLEAGDNVPADLRIIDADNLRIQESVLTGEADSVLKNAEVLPDKTTLGDQTNMAFASTAVTNGSGLGIVAATGVHTQLGQISSSVDEVKSKTTPLMREINGLGKYISYGIVIVAMLVGIYGFATQIYSLPVLVIALITMIVGSLPEGLPASTSVVLAMGVSKMTKQNAIMKSLPSVETLGAVNVIATDKTGTLTKNEMTIDEVITKDGTYEITGTGYQPLGNILFNGQKIDLAEHESLRRLIITGHEANDTTLAKEDGVWTINGEPTDGAFLTLANKAFHQKVPEWTEIDKIPFDSDYRYIAELSEKPDGGRRILVKGSPDKIFEMAAVGDPTFDEKYWYNKVSEIAQEGHRVVAVAYKQVEATKDTIDHADLTTGMQFLGIAGLIDPPREETIQALKEMRSAGVKVKMITGDHPETAAAIAKKLGLDDQIAAITGAEINEMDDEQLKNIIQDYNVFARTTPNDKLRIVKAYQANGLVTAMTGDGVNDAPALKRADIGVAMGIKGTDVAKESADMVLTDDNFATLTKAIKEGRRVYDNIKKTIRFLLPTSFAEGLIVLLSILAQQDLPLVPTQLLWINMVSAITIQFAFLFEPAEEGIMKRKPRPSGKSFLNKADVIQIIYVSILIAGLGIVGFDWLVGQGVSEVVASTVTVNIIVFGKIFYLFNIRTPKPAFSKDILRNLHAFWIIALLLVLQFGLTYVPFMQSIFSTGSMSWMQWLIPIVAGIIVLIVTEVDKYFHPAHFKQVHPE</sequence>
<comment type="caution">
    <text evidence="14">The sequence shown here is derived from an EMBL/GenBank/DDBJ whole genome shotgun (WGS) entry which is preliminary data.</text>
</comment>
<dbReference type="InterPro" id="IPR036412">
    <property type="entry name" value="HAD-like_sf"/>
</dbReference>
<evidence type="ECO:0000256" key="8">
    <source>
        <dbReference type="ARBA" id="ARBA00022842"/>
    </source>
</evidence>
<dbReference type="Proteomes" id="UP000051859">
    <property type="component" value="Unassembled WGS sequence"/>
</dbReference>
<dbReference type="InterPro" id="IPR059000">
    <property type="entry name" value="ATPase_P-type_domA"/>
</dbReference>
<dbReference type="InterPro" id="IPR008250">
    <property type="entry name" value="ATPase_P-typ_transduc_dom_A_sf"/>
</dbReference>
<dbReference type="Pfam" id="PF00690">
    <property type="entry name" value="Cation_ATPase_N"/>
    <property type="match status" value="1"/>
</dbReference>
<dbReference type="InterPro" id="IPR023214">
    <property type="entry name" value="HAD_sf"/>
</dbReference>
<evidence type="ECO:0000256" key="11">
    <source>
        <dbReference type="ARBA" id="ARBA00023136"/>
    </source>
</evidence>
<keyword evidence="10 12" id="KW-1133">Transmembrane helix</keyword>
<evidence type="ECO:0000256" key="2">
    <source>
        <dbReference type="ARBA" id="ARBA00005675"/>
    </source>
</evidence>
<dbReference type="Gene3D" id="3.40.1110.10">
    <property type="entry name" value="Calcium-transporting ATPase, cytoplasmic domain N"/>
    <property type="match status" value="1"/>
</dbReference>
<keyword evidence="11 12" id="KW-0472">Membrane</keyword>
<feature type="transmembrane region" description="Helical" evidence="12">
    <location>
        <begin position="259"/>
        <end position="277"/>
    </location>
</feature>
<dbReference type="Gene3D" id="1.20.1110.10">
    <property type="entry name" value="Calcium-transporting ATPase, transmembrane domain"/>
    <property type="match status" value="1"/>
</dbReference>
<dbReference type="InterPro" id="IPR044492">
    <property type="entry name" value="P_typ_ATPase_HD_dom"/>
</dbReference>
<organism evidence="14 15">
    <name type="scientific">Pediococcus stilesii</name>
    <dbReference type="NCBI Taxonomy" id="331679"/>
    <lineage>
        <taxon>Bacteria</taxon>
        <taxon>Bacillati</taxon>
        <taxon>Bacillota</taxon>
        <taxon>Bacilli</taxon>
        <taxon>Lactobacillales</taxon>
        <taxon>Lactobacillaceae</taxon>
        <taxon>Pediococcus</taxon>
    </lineage>
</organism>
<dbReference type="PRINTS" id="PR00120">
    <property type="entry name" value="HATPASE"/>
</dbReference>
<dbReference type="InterPro" id="IPR004014">
    <property type="entry name" value="ATPase_P-typ_cation-transptr_N"/>
</dbReference>
<dbReference type="SUPFAM" id="SSF81653">
    <property type="entry name" value="Calcium ATPase, transduction domain A"/>
    <property type="match status" value="1"/>
</dbReference>
<dbReference type="FunFam" id="3.40.50.1000:FF:000028">
    <property type="entry name" value="Calcium-transporting P-type ATPase, putative"/>
    <property type="match status" value="1"/>
</dbReference>
<feature type="transmembrane region" description="Helical" evidence="12">
    <location>
        <begin position="799"/>
        <end position="818"/>
    </location>
</feature>
<dbReference type="STRING" id="331679.IV81_GL000217"/>
<evidence type="ECO:0000256" key="7">
    <source>
        <dbReference type="ARBA" id="ARBA00022840"/>
    </source>
</evidence>
<dbReference type="NCBIfam" id="TIGR01494">
    <property type="entry name" value="ATPase_P-type"/>
    <property type="match status" value="2"/>
</dbReference>
<dbReference type="SUPFAM" id="SSF81665">
    <property type="entry name" value="Calcium ATPase, transmembrane domain M"/>
    <property type="match status" value="1"/>
</dbReference>
<evidence type="ECO:0000256" key="9">
    <source>
        <dbReference type="ARBA" id="ARBA00022967"/>
    </source>
</evidence>
<evidence type="ECO:0000256" key="6">
    <source>
        <dbReference type="ARBA" id="ARBA00022741"/>
    </source>
</evidence>
<feature type="domain" description="Cation-transporting P-type ATPase N-terminal" evidence="13">
    <location>
        <begin position="19"/>
        <end position="92"/>
    </location>
</feature>
<dbReference type="Gene3D" id="3.40.50.1000">
    <property type="entry name" value="HAD superfamily/HAD-like"/>
    <property type="match status" value="1"/>
</dbReference>
<feature type="transmembrane region" description="Helical" evidence="12">
    <location>
        <begin position="838"/>
        <end position="856"/>
    </location>
</feature>
<feature type="transmembrane region" description="Helical" evidence="12">
    <location>
        <begin position="769"/>
        <end position="793"/>
    </location>
</feature>
<dbReference type="GO" id="GO:0006883">
    <property type="term" value="P:intracellular sodium ion homeostasis"/>
    <property type="evidence" value="ECO:0007669"/>
    <property type="project" value="TreeGrafter"/>
</dbReference>
<dbReference type="InterPro" id="IPR023298">
    <property type="entry name" value="ATPase_P-typ_TM_dom_sf"/>
</dbReference>
<reference evidence="14 15" key="1">
    <citation type="journal article" date="2015" name="Genome Announc.">
        <title>Expanding the biotechnology potential of lactobacilli through comparative genomics of 213 strains and associated genera.</title>
        <authorList>
            <person name="Sun Z."/>
            <person name="Harris H.M."/>
            <person name="McCann A."/>
            <person name="Guo C."/>
            <person name="Argimon S."/>
            <person name="Zhang W."/>
            <person name="Yang X."/>
            <person name="Jeffery I.B."/>
            <person name="Cooney J.C."/>
            <person name="Kagawa T.F."/>
            <person name="Liu W."/>
            <person name="Song Y."/>
            <person name="Salvetti E."/>
            <person name="Wrobel A."/>
            <person name="Rasinkangas P."/>
            <person name="Parkhill J."/>
            <person name="Rea M.C."/>
            <person name="O'Sullivan O."/>
            <person name="Ritari J."/>
            <person name="Douillard F.P."/>
            <person name="Paul Ross R."/>
            <person name="Yang R."/>
            <person name="Briner A.E."/>
            <person name="Felis G.E."/>
            <person name="de Vos W.M."/>
            <person name="Barrangou R."/>
            <person name="Klaenhammer T.R."/>
            <person name="Caufield P.W."/>
            <person name="Cui Y."/>
            <person name="Zhang H."/>
            <person name="O'Toole P.W."/>
        </authorList>
    </citation>
    <scope>NUCLEOTIDE SEQUENCE [LARGE SCALE GENOMIC DNA]</scope>
    <source>
        <strain evidence="14 15">DSM 18001</strain>
    </source>
</reference>
<feature type="transmembrane region" description="Helical" evidence="12">
    <location>
        <begin position="72"/>
        <end position="90"/>
    </location>
</feature>
<evidence type="ECO:0000313" key="15">
    <source>
        <dbReference type="Proteomes" id="UP000051859"/>
    </source>
</evidence>
<dbReference type="SFLD" id="SFLDS00003">
    <property type="entry name" value="Haloacid_Dehalogenase"/>
    <property type="match status" value="1"/>
</dbReference>
<proteinExistence type="inferred from homology"/>
<dbReference type="SUPFAM" id="SSF56784">
    <property type="entry name" value="HAD-like"/>
    <property type="match status" value="1"/>
</dbReference>
<dbReference type="SFLD" id="SFLDF00027">
    <property type="entry name" value="p-type_atpase"/>
    <property type="match status" value="1"/>
</dbReference>
<evidence type="ECO:0000256" key="10">
    <source>
        <dbReference type="ARBA" id="ARBA00022989"/>
    </source>
</evidence>
<dbReference type="SUPFAM" id="SSF81660">
    <property type="entry name" value="Metal cation-transporting ATPase, ATP-binding domain N"/>
    <property type="match status" value="1"/>
</dbReference>
<dbReference type="RefSeq" id="WP_057802868.1">
    <property type="nucleotide sequence ID" value="NZ_JQBX01000010.1"/>
</dbReference>
<feature type="transmembrane region" description="Helical" evidence="12">
    <location>
        <begin position="96"/>
        <end position="113"/>
    </location>
</feature>
<dbReference type="InterPro" id="IPR050510">
    <property type="entry name" value="Cation_transp_ATPase_P-type"/>
</dbReference>
<dbReference type="GO" id="GO:0030007">
    <property type="term" value="P:intracellular potassium ion homeostasis"/>
    <property type="evidence" value="ECO:0007669"/>
    <property type="project" value="TreeGrafter"/>
</dbReference>
<dbReference type="GO" id="GO:0005886">
    <property type="term" value="C:plasma membrane"/>
    <property type="evidence" value="ECO:0007669"/>
    <property type="project" value="UniProtKB-SubCell"/>
</dbReference>
<dbReference type="GO" id="GO:0016887">
    <property type="term" value="F:ATP hydrolysis activity"/>
    <property type="evidence" value="ECO:0007669"/>
    <property type="project" value="InterPro"/>
</dbReference>
<dbReference type="AlphaFoldDB" id="A0A0R2L4W0"/>
<keyword evidence="7" id="KW-0067">ATP-binding</keyword>
<accession>A0A0R2L4W0</accession>
<dbReference type="GO" id="GO:1902600">
    <property type="term" value="P:proton transmembrane transport"/>
    <property type="evidence" value="ECO:0007669"/>
    <property type="project" value="TreeGrafter"/>
</dbReference>
<dbReference type="InterPro" id="IPR006068">
    <property type="entry name" value="ATPase_P-typ_cation-transptr_C"/>
</dbReference>
<dbReference type="Pfam" id="PF00702">
    <property type="entry name" value="Hydrolase"/>
    <property type="match status" value="1"/>
</dbReference>
<keyword evidence="8" id="KW-0460">Magnesium</keyword>
<evidence type="ECO:0000313" key="14">
    <source>
        <dbReference type="EMBL" id="KRN93815.1"/>
    </source>
</evidence>
<evidence type="ECO:0000256" key="5">
    <source>
        <dbReference type="ARBA" id="ARBA00022692"/>
    </source>
</evidence>
<dbReference type="GO" id="GO:0005524">
    <property type="term" value="F:ATP binding"/>
    <property type="evidence" value="ECO:0007669"/>
    <property type="project" value="UniProtKB-KW"/>
</dbReference>
<dbReference type="InterPro" id="IPR023299">
    <property type="entry name" value="ATPase_P-typ_cyto_dom_N"/>
</dbReference>
<dbReference type="FunFam" id="2.70.150.10:FF:000160">
    <property type="entry name" value="Sarcoplasmic/endoplasmic reticulum calcium ATPase 1"/>
    <property type="match status" value="1"/>
</dbReference>
<feature type="transmembrane region" description="Helical" evidence="12">
    <location>
        <begin position="697"/>
        <end position="717"/>
    </location>
</feature>
<evidence type="ECO:0000259" key="13">
    <source>
        <dbReference type="SMART" id="SM00831"/>
    </source>
</evidence>
<comment type="similarity">
    <text evidence="2">Belongs to the cation transport ATPase (P-type) (TC 3.A.3) family. Type IIA subfamily.</text>
</comment>
<dbReference type="SMART" id="SM00831">
    <property type="entry name" value="Cation_ATPase_N"/>
    <property type="match status" value="1"/>
</dbReference>
<dbReference type="PRINTS" id="PR00119">
    <property type="entry name" value="CATATPASE"/>
</dbReference>
<dbReference type="InterPro" id="IPR001757">
    <property type="entry name" value="P_typ_ATPase"/>
</dbReference>
<dbReference type="PATRIC" id="fig|331679.3.peg.221"/>
<keyword evidence="5 12" id="KW-0812">Transmembrane</keyword>
<keyword evidence="6" id="KW-0547">Nucleotide-binding</keyword>
<dbReference type="InterPro" id="IPR018303">
    <property type="entry name" value="ATPase_P-typ_P_site"/>
</dbReference>
<dbReference type="PANTHER" id="PTHR43294">
    <property type="entry name" value="SODIUM/POTASSIUM-TRANSPORTING ATPASE SUBUNIT ALPHA"/>
    <property type="match status" value="1"/>
</dbReference>
<dbReference type="Gene3D" id="2.70.150.10">
    <property type="entry name" value="Calcium-transporting ATPase, cytoplasmic transduction domain A"/>
    <property type="match status" value="1"/>
</dbReference>
<dbReference type="PANTHER" id="PTHR43294:SF21">
    <property type="entry name" value="CATION TRANSPORTING ATPASE"/>
    <property type="match status" value="1"/>
</dbReference>
<dbReference type="PROSITE" id="PS00154">
    <property type="entry name" value="ATPASE_E1_E2"/>
    <property type="match status" value="1"/>
</dbReference>
<dbReference type="SFLD" id="SFLDG00002">
    <property type="entry name" value="C1.7:_P-type_atpase_like"/>
    <property type="match status" value="1"/>
</dbReference>
<dbReference type="GO" id="GO:0005391">
    <property type="term" value="F:P-type sodium:potassium-exchanging transporter activity"/>
    <property type="evidence" value="ECO:0007669"/>
    <property type="project" value="TreeGrafter"/>
</dbReference>
<feature type="transmembrane region" description="Helical" evidence="12">
    <location>
        <begin position="868"/>
        <end position="887"/>
    </location>
</feature>
<comment type="subcellular location">
    <subcellularLocation>
        <location evidence="1">Cell membrane</location>
        <topology evidence="1">Multi-pass membrane protein</topology>
    </subcellularLocation>
</comment>
<evidence type="ECO:0000256" key="4">
    <source>
        <dbReference type="ARBA" id="ARBA00022553"/>
    </source>
</evidence>
<evidence type="ECO:0000256" key="12">
    <source>
        <dbReference type="SAM" id="Phobius"/>
    </source>
</evidence>
<keyword evidence="15" id="KW-1185">Reference proteome</keyword>
<dbReference type="Pfam" id="PF00689">
    <property type="entry name" value="Cation_ATPase_C"/>
    <property type="match status" value="1"/>
</dbReference>
<keyword evidence="3" id="KW-1003">Cell membrane</keyword>
<dbReference type="EMBL" id="JQBX01000010">
    <property type="protein sequence ID" value="KRN93815.1"/>
    <property type="molecule type" value="Genomic_DNA"/>
</dbReference>
<evidence type="ECO:0000256" key="1">
    <source>
        <dbReference type="ARBA" id="ARBA00004651"/>
    </source>
</evidence>
<keyword evidence="4" id="KW-0597">Phosphoprotein</keyword>
<gene>
    <name evidence="14" type="ORF">IV81_GL000217</name>
</gene>
<keyword evidence="9" id="KW-1278">Translocase</keyword>
<protein>
    <submittedName>
        <fullName evidence="14">Cation transport ATPase</fullName>
    </submittedName>
</protein>
<dbReference type="GO" id="GO:1990573">
    <property type="term" value="P:potassium ion import across plasma membrane"/>
    <property type="evidence" value="ECO:0007669"/>
    <property type="project" value="TreeGrafter"/>
</dbReference>